<keyword evidence="2 4" id="KW-0808">Transferase</keyword>
<dbReference type="RefSeq" id="WP_200606388.1">
    <property type="nucleotide sequence ID" value="NZ_JAEHHL010000001.1"/>
</dbReference>
<dbReference type="Gene3D" id="3.40.630.70">
    <property type="entry name" value="Leucyl/phenylalanyl-tRNA-protein transferase, C-terminal domain"/>
    <property type="match status" value="1"/>
</dbReference>
<comment type="function">
    <text evidence="4">Functions in the N-end rule pathway of protein degradation where it conjugates Leu, Phe and, less efficiently, Met from aminoacyl-tRNAs to the N-termini of proteins containing an N-terminal arginine or lysine.</text>
</comment>
<evidence type="ECO:0000256" key="3">
    <source>
        <dbReference type="ARBA" id="ARBA00023315"/>
    </source>
</evidence>
<protein>
    <recommendedName>
        <fullName evidence="4">Leucyl/phenylalanyl-tRNA--protein transferase</fullName>
        <ecNumber evidence="4">2.3.2.6</ecNumber>
    </recommendedName>
    <alternativeName>
        <fullName evidence="4">L/F-transferase</fullName>
    </alternativeName>
    <alternativeName>
        <fullName evidence="4">Leucyltransferase</fullName>
    </alternativeName>
    <alternativeName>
        <fullName evidence="4">Phenyalanyltransferase</fullName>
    </alternativeName>
</protein>
<comment type="similarity">
    <text evidence="4">Belongs to the L/F-transferase family.</text>
</comment>
<keyword evidence="3 4" id="KW-0012">Acyltransferase</keyword>
<dbReference type="Pfam" id="PF03588">
    <property type="entry name" value="Leu_Phe_trans"/>
    <property type="match status" value="1"/>
</dbReference>
<reference evidence="5" key="1">
    <citation type="submission" date="2020-12" db="EMBL/GenBank/DDBJ databases">
        <title>Bacterial taxonomy.</title>
        <authorList>
            <person name="Pan X."/>
        </authorList>
    </citation>
    <scope>NUCLEOTIDE SEQUENCE</scope>
    <source>
        <strain evidence="5">M0105</strain>
    </source>
</reference>
<dbReference type="GO" id="GO:0030163">
    <property type="term" value="P:protein catabolic process"/>
    <property type="evidence" value="ECO:0007669"/>
    <property type="project" value="UniProtKB-UniRule"/>
</dbReference>
<dbReference type="HAMAP" id="MF_00688">
    <property type="entry name" value="Leu_Phe_trans"/>
    <property type="match status" value="1"/>
</dbReference>
<proteinExistence type="inferred from homology"/>
<dbReference type="GO" id="GO:0008914">
    <property type="term" value="F:leucyl-tRNA--protein transferase activity"/>
    <property type="evidence" value="ECO:0007669"/>
    <property type="project" value="UniProtKB-UniRule"/>
</dbReference>
<dbReference type="GO" id="GO:0005737">
    <property type="term" value="C:cytoplasm"/>
    <property type="evidence" value="ECO:0007669"/>
    <property type="project" value="UniProtKB-SubCell"/>
</dbReference>
<dbReference type="PANTHER" id="PTHR30098:SF2">
    <property type="entry name" value="LEUCYL_PHENYLALANYL-TRNA--PROTEIN TRANSFERASE"/>
    <property type="match status" value="1"/>
</dbReference>
<dbReference type="SUPFAM" id="SSF55729">
    <property type="entry name" value="Acyl-CoA N-acyltransferases (Nat)"/>
    <property type="match status" value="1"/>
</dbReference>
<comment type="catalytic activity">
    <reaction evidence="4">
        <text>N-terminal L-arginyl-[protein] + L-leucyl-tRNA(Leu) = N-terminal L-leucyl-L-arginyl-[protein] + tRNA(Leu) + H(+)</text>
        <dbReference type="Rhea" id="RHEA:50416"/>
        <dbReference type="Rhea" id="RHEA-COMP:9613"/>
        <dbReference type="Rhea" id="RHEA-COMP:9622"/>
        <dbReference type="Rhea" id="RHEA-COMP:12672"/>
        <dbReference type="Rhea" id="RHEA-COMP:12673"/>
        <dbReference type="ChEBI" id="CHEBI:15378"/>
        <dbReference type="ChEBI" id="CHEBI:64719"/>
        <dbReference type="ChEBI" id="CHEBI:78442"/>
        <dbReference type="ChEBI" id="CHEBI:78494"/>
        <dbReference type="ChEBI" id="CHEBI:133044"/>
        <dbReference type="EC" id="2.3.2.6"/>
    </reaction>
</comment>
<evidence type="ECO:0000256" key="4">
    <source>
        <dbReference type="HAMAP-Rule" id="MF_00688"/>
    </source>
</evidence>
<evidence type="ECO:0000256" key="1">
    <source>
        <dbReference type="ARBA" id="ARBA00022490"/>
    </source>
</evidence>
<dbReference type="InterPro" id="IPR042203">
    <property type="entry name" value="Leu/Phe-tRNA_Trfase_C"/>
</dbReference>
<dbReference type="Proteomes" id="UP000655420">
    <property type="component" value="Unassembled WGS sequence"/>
</dbReference>
<dbReference type="InterPro" id="IPR016181">
    <property type="entry name" value="Acyl_CoA_acyltransferase"/>
</dbReference>
<keyword evidence="1 4" id="KW-0963">Cytoplasm</keyword>
<accession>A0A8J7SEN4</accession>
<evidence type="ECO:0000313" key="5">
    <source>
        <dbReference type="EMBL" id="MBK0397985.1"/>
    </source>
</evidence>
<dbReference type="AlphaFoldDB" id="A0A8J7SEN4"/>
<gene>
    <name evidence="4" type="primary">aat</name>
    <name evidence="5" type="ORF">H0I76_02180</name>
</gene>
<name>A0A8J7SEN4_9RHOB</name>
<dbReference type="PANTHER" id="PTHR30098">
    <property type="entry name" value="LEUCYL/PHENYLALANYL-TRNA--PROTEIN TRANSFERASE"/>
    <property type="match status" value="1"/>
</dbReference>
<evidence type="ECO:0000256" key="2">
    <source>
        <dbReference type="ARBA" id="ARBA00022679"/>
    </source>
</evidence>
<comment type="catalytic activity">
    <reaction evidence="4">
        <text>L-phenylalanyl-tRNA(Phe) + an N-terminal L-alpha-aminoacyl-[protein] = an N-terminal L-phenylalanyl-L-alpha-aminoacyl-[protein] + tRNA(Phe)</text>
        <dbReference type="Rhea" id="RHEA:43632"/>
        <dbReference type="Rhea" id="RHEA-COMP:9668"/>
        <dbReference type="Rhea" id="RHEA-COMP:9699"/>
        <dbReference type="Rhea" id="RHEA-COMP:10636"/>
        <dbReference type="Rhea" id="RHEA-COMP:10637"/>
        <dbReference type="ChEBI" id="CHEBI:78442"/>
        <dbReference type="ChEBI" id="CHEBI:78531"/>
        <dbReference type="ChEBI" id="CHEBI:78597"/>
        <dbReference type="ChEBI" id="CHEBI:83561"/>
        <dbReference type="EC" id="2.3.2.6"/>
    </reaction>
</comment>
<dbReference type="EMBL" id="JAEHHL010000001">
    <property type="protein sequence ID" value="MBK0397985.1"/>
    <property type="molecule type" value="Genomic_DNA"/>
</dbReference>
<comment type="caution">
    <text evidence="5">The sequence shown here is derived from an EMBL/GenBank/DDBJ whole genome shotgun (WGS) entry which is preliminary data.</text>
</comment>
<sequence length="219" mass="24306">MKDHDPQSPEITPALLLRAYEAGVFPMADSADADELFWVEPRQRGIIPLDGFHLSRSLRRRIRRGGYVVTVDHAFPAVLAACADRPETWINRPIRNLYAALFEMRHAHSVEIWMDGELAGGLYGVSRGGAFFGESMFSRRTDGSKLALAHLVARLRAGGYTLLDTQFLTPHLESLGAISISRAVYLRLLDEAVSQRADFYGFSADADPGTVVQWISQTS</sequence>
<dbReference type="EC" id="2.3.2.6" evidence="4"/>
<comment type="catalytic activity">
    <reaction evidence="4">
        <text>N-terminal L-lysyl-[protein] + L-leucyl-tRNA(Leu) = N-terminal L-leucyl-L-lysyl-[protein] + tRNA(Leu) + H(+)</text>
        <dbReference type="Rhea" id="RHEA:12340"/>
        <dbReference type="Rhea" id="RHEA-COMP:9613"/>
        <dbReference type="Rhea" id="RHEA-COMP:9622"/>
        <dbReference type="Rhea" id="RHEA-COMP:12670"/>
        <dbReference type="Rhea" id="RHEA-COMP:12671"/>
        <dbReference type="ChEBI" id="CHEBI:15378"/>
        <dbReference type="ChEBI" id="CHEBI:65249"/>
        <dbReference type="ChEBI" id="CHEBI:78442"/>
        <dbReference type="ChEBI" id="CHEBI:78494"/>
        <dbReference type="ChEBI" id="CHEBI:133043"/>
        <dbReference type="EC" id="2.3.2.6"/>
    </reaction>
</comment>
<dbReference type="InterPro" id="IPR004616">
    <property type="entry name" value="Leu/Phe-tRNA_Trfase"/>
</dbReference>
<keyword evidence="6" id="KW-1185">Reference proteome</keyword>
<comment type="subcellular location">
    <subcellularLocation>
        <location evidence="4">Cytoplasm</location>
    </subcellularLocation>
</comment>
<evidence type="ECO:0000313" key="6">
    <source>
        <dbReference type="Proteomes" id="UP000655420"/>
    </source>
</evidence>
<organism evidence="5 6">
    <name type="scientific">Thermohalobaculum xanthum</name>
    <dbReference type="NCBI Taxonomy" id="2753746"/>
    <lineage>
        <taxon>Bacteria</taxon>
        <taxon>Pseudomonadati</taxon>
        <taxon>Pseudomonadota</taxon>
        <taxon>Alphaproteobacteria</taxon>
        <taxon>Rhodobacterales</taxon>
        <taxon>Paracoccaceae</taxon>
        <taxon>Thermohalobaculum</taxon>
    </lineage>
</organism>
<dbReference type="NCBIfam" id="TIGR00667">
    <property type="entry name" value="aat"/>
    <property type="match status" value="1"/>
</dbReference>